<proteinExistence type="predicted"/>
<protein>
    <submittedName>
        <fullName evidence="1">Uncharacterized protein</fullName>
    </submittedName>
</protein>
<dbReference type="SUPFAM" id="SSF53474">
    <property type="entry name" value="alpha/beta-Hydrolases"/>
    <property type="match status" value="1"/>
</dbReference>
<dbReference type="AlphaFoldDB" id="A0A210QRI9"/>
<evidence type="ECO:0000313" key="1">
    <source>
        <dbReference type="EMBL" id="OWF51343.1"/>
    </source>
</evidence>
<accession>A0A210QRI9</accession>
<evidence type="ECO:0000313" key="2">
    <source>
        <dbReference type="Proteomes" id="UP000242188"/>
    </source>
</evidence>
<keyword evidence="2" id="KW-1185">Reference proteome</keyword>
<sequence>MSVIHAPLRLLACRVHVAFHGGKQGRDDLGDKFARHAGYNDVGEENDVIIIYPQVKADMIQTAVLIGGAIQMLILQTKMASK</sequence>
<dbReference type="InterPro" id="IPR029058">
    <property type="entry name" value="AB_hydrolase_fold"/>
</dbReference>
<gene>
    <name evidence="1" type="ORF">KP79_PYT24693</name>
</gene>
<comment type="caution">
    <text evidence="1">The sequence shown here is derived from an EMBL/GenBank/DDBJ whole genome shotgun (WGS) entry which is preliminary data.</text>
</comment>
<organism evidence="1 2">
    <name type="scientific">Mizuhopecten yessoensis</name>
    <name type="common">Japanese scallop</name>
    <name type="synonym">Patinopecten yessoensis</name>
    <dbReference type="NCBI Taxonomy" id="6573"/>
    <lineage>
        <taxon>Eukaryota</taxon>
        <taxon>Metazoa</taxon>
        <taxon>Spiralia</taxon>
        <taxon>Lophotrochozoa</taxon>
        <taxon>Mollusca</taxon>
        <taxon>Bivalvia</taxon>
        <taxon>Autobranchia</taxon>
        <taxon>Pteriomorphia</taxon>
        <taxon>Pectinida</taxon>
        <taxon>Pectinoidea</taxon>
        <taxon>Pectinidae</taxon>
        <taxon>Mizuhopecten</taxon>
    </lineage>
</organism>
<dbReference type="Proteomes" id="UP000242188">
    <property type="component" value="Unassembled WGS sequence"/>
</dbReference>
<name>A0A210QRI9_MIZYE</name>
<dbReference type="EMBL" id="NEDP02002280">
    <property type="protein sequence ID" value="OWF51343.1"/>
    <property type="molecule type" value="Genomic_DNA"/>
</dbReference>
<reference evidence="1 2" key="1">
    <citation type="journal article" date="2017" name="Nat. Ecol. Evol.">
        <title>Scallop genome provides insights into evolution of bilaterian karyotype and development.</title>
        <authorList>
            <person name="Wang S."/>
            <person name="Zhang J."/>
            <person name="Jiao W."/>
            <person name="Li J."/>
            <person name="Xun X."/>
            <person name="Sun Y."/>
            <person name="Guo X."/>
            <person name="Huan P."/>
            <person name="Dong B."/>
            <person name="Zhang L."/>
            <person name="Hu X."/>
            <person name="Sun X."/>
            <person name="Wang J."/>
            <person name="Zhao C."/>
            <person name="Wang Y."/>
            <person name="Wang D."/>
            <person name="Huang X."/>
            <person name="Wang R."/>
            <person name="Lv J."/>
            <person name="Li Y."/>
            <person name="Zhang Z."/>
            <person name="Liu B."/>
            <person name="Lu W."/>
            <person name="Hui Y."/>
            <person name="Liang J."/>
            <person name="Zhou Z."/>
            <person name="Hou R."/>
            <person name="Li X."/>
            <person name="Liu Y."/>
            <person name="Li H."/>
            <person name="Ning X."/>
            <person name="Lin Y."/>
            <person name="Zhao L."/>
            <person name="Xing Q."/>
            <person name="Dou J."/>
            <person name="Li Y."/>
            <person name="Mao J."/>
            <person name="Guo H."/>
            <person name="Dou H."/>
            <person name="Li T."/>
            <person name="Mu C."/>
            <person name="Jiang W."/>
            <person name="Fu Q."/>
            <person name="Fu X."/>
            <person name="Miao Y."/>
            <person name="Liu J."/>
            <person name="Yu Q."/>
            <person name="Li R."/>
            <person name="Liao H."/>
            <person name="Li X."/>
            <person name="Kong Y."/>
            <person name="Jiang Z."/>
            <person name="Chourrout D."/>
            <person name="Li R."/>
            <person name="Bao Z."/>
        </authorList>
    </citation>
    <scope>NUCLEOTIDE SEQUENCE [LARGE SCALE GENOMIC DNA]</scope>
    <source>
        <strain evidence="1 2">PY_sf001</strain>
    </source>
</reference>